<dbReference type="AlphaFoldDB" id="A0A016RRX9"/>
<name>A0A016RRX9_9BILA</name>
<protein>
    <submittedName>
        <fullName evidence="1">Uncharacterized protein</fullName>
    </submittedName>
</protein>
<evidence type="ECO:0000313" key="1">
    <source>
        <dbReference type="EMBL" id="EYB80887.1"/>
    </source>
</evidence>
<gene>
    <name evidence="1" type="primary">Acey_s0397.g687</name>
    <name evidence="1" type="ORF">Y032_0397g687</name>
</gene>
<proteinExistence type="predicted"/>
<keyword evidence="2" id="KW-1185">Reference proteome</keyword>
<sequence length="101" mass="11010">MIGRRQRYYGSTHNLATADVSRHPLCAQVQNIDARTFRDRALSKELGSSFELSHAGSPLAAGVTATTATLPPRKPEVITFSGPRKICLTLSYNLAEVILLL</sequence>
<dbReference type="Proteomes" id="UP000024635">
    <property type="component" value="Unassembled WGS sequence"/>
</dbReference>
<reference evidence="2" key="1">
    <citation type="journal article" date="2015" name="Nat. Genet.">
        <title>The genome and transcriptome of the zoonotic hookworm Ancylostoma ceylanicum identify infection-specific gene families.</title>
        <authorList>
            <person name="Schwarz E.M."/>
            <person name="Hu Y."/>
            <person name="Antoshechkin I."/>
            <person name="Miller M.M."/>
            <person name="Sternberg P.W."/>
            <person name="Aroian R.V."/>
        </authorList>
    </citation>
    <scope>NUCLEOTIDE SEQUENCE</scope>
    <source>
        <strain evidence="2">HY135</strain>
    </source>
</reference>
<dbReference type="EMBL" id="JARK01001733">
    <property type="protein sequence ID" value="EYB80887.1"/>
    <property type="molecule type" value="Genomic_DNA"/>
</dbReference>
<organism evidence="1 2">
    <name type="scientific">Ancylostoma ceylanicum</name>
    <dbReference type="NCBI Taxonomy" id="53326"/>
    <lineage>
        <taxon>Eukaryota</taxon>
        <taxon>Metazoa</taxon>
        <taxon>Ecdysozoa</taxon>
        <taxon>Nematoda</taxon>
        <taxon>Chromadorea</taxon>
        <taxon>Rhabditida</taxon>
        <taxon>Rhabditina</taxon>
        <taxon>Rhabditomorpha</taxon>
        <taxon>Strongyloidea</taxon>
        <taxon>Ancylostomatidae</taxon>
        <taxon>Ancylostomatinae</taxon>
        <taxon>Ancylostoma</taxon>
    </lineage>
</organism>
<accession>A0A016RRX9</accession>
<evidence type="ECO:0000313" key="2">
    <source>
        <dbReference type="Proteomes" id="UP000024635"/>
    </source>
</evidence>
<comment type="caution">
    <text evidence="1">The sequence shown here is derived from an EMBL/GenBank/DDBJ whole genome shotgun (WGS) entry which is preliminary data.</text>
</comment>